<proteinExistence type="predicted"/>
<gene>
    <name evidence="1" type="ORF">H8891_03260</name>
</gene>
<reference evidence="1 2" key="1">
    <citation type="submission" date="2020-08" db="EMBL/GenBank/DDBJ databases">
        <authorList>
            <person name="Liu C."/>
            <person name="Sun Q."/>
        </authorList>
    </citation>
    <scope>NUCLEOTIDE SEQUENCE [LARGE SCALE GENOMIC DNA]</scope>
    <source>
        <strain evidence="1 2">NSJ-45</strain>
    </source>
</reference>
<accession>A0ABR7K155</accession>
<protein>
    <submittedName>
        <fullName evidence="1">Uncharacterized protein</fullName>
    </submittedName>
</protein>
<name>A0ABR7K155_9FIRM</name>
<sequence>MDFVFKNNLKYLIYTKNTVYGNTIKCEIYGSLKDKKY</sequence>
<evidence type="ECO:0000313" key="2">
    <source>
        <dbReference type="Proteomes" id="UP000611796"/>
    </source>
</evidence>
<dbReference type="EMBL" id="JACRWD010000001">
    <property type="protein sequence ID" value="MBC6002808.1"/>
    <property type="molecule type" value="Genomic_DNA"/>
</dbReference>
<dbReference type="Proteomes" id="UP000611796">
    <property type="component" value="Unassembled WGS sequence"/>
</dbReference>
<organism evidence="1 2">
    <name type="scientific">Paeniclostridium hominis</name>
    <dbReference type="NCBI Taxonomy" id="2764329"/>
    <lineage>
        <taxon>Bacteria</taxon>
        <taxon>Bacillati</taxon>
        <taxon>Bacillota</taxon>
        <taxon>Clostridia</taxon>
        <taxon>Peptostreptococcales</taxon>
        <taxon>Peptostreptococcaceae</taxon>
        <taxon>Paeniclostridium</taxon>
    </lineage>
</organism>
<evidence type="ECO:0000313" key="1">
    <source>
        <dbReference type="EMBL" id="MBC6002808.1"/>
    </source>
</evidence>
<comment type="caution">
    <text evidence="1">The sequence shown here is derived from an EMBL/GenBank/DDBJ whole genome shotgun (WGS) entry which is preliminary data.</text>
</comment>
<keyword evidence="2" id="KW-1185">Reference proteome</keyword>